<keyword evidence="1" id="KW-0812">Transmembrane</keyword>
<accession>A0AB39DNM6</accession>
<feature type="transmembrane region" description="Helical" evidence="1">
    <location>
        <begin position="12"/>
        <end position="34"/>
    </location>
</feature>
<evidence type="ECO:0008006" key="3">
    <source>
        <dbReference type="Google" id="ProtNLM"/>
    </source>
</evidence>
<name>A0AB39DNM6_9BURK</name>
<sequence>MMQNFGQSVGPLMMILVAVIAVLWIALPFAVFGIKRRLDAILVELKRVNGNIRPPEGR</sequence>
<dbReference type="RefSeq" id="WP_368647752.1">
    <property type="nucleotide sequence ID" value="NZ_CP158257.1"/>
</dbReference>
<dbReference type="AlphaFoldDB" id="A0AB39DNM6"/>
<keyword evidence="1" id="KW-0472">Membrane</keyword>
<dbReference type="EMBL" id="CP158257">
    <property type="protein sequence ID" value="XDJ55419.1"/>
    <property type="molecule type" value="Genomic_DNA"/>
</dbReference>
<gene>
    <name evidence="2" type="ORF">ABRZ00_12890</name>
</gene>
<protein>
    <recommendedName>
        <fullName evidence="3">CcmD family protein</fullName>
    </recommendedName>
</protein>
<reference evidence="2" key="1">
    <citation type="submission" date="2024-05" db="EMBL/GenBank/DDBJ databases">
        <authorList>
            <person name="Luo Y.-C."/>
            <person name="Nicholds J."/>
            <person name="Mortimer T."/>
            <person name="Maboni G."/>
        </authorList>
    </citation>
    <scope>NUCLEOTIDE SEQUENCE</scope>
    <source>
        <strain evidence="2">150221</strain>
    </source>
</reference>
<proteinExistence type="predicted"/>
<dbReference type="KEGG" id="cgin:ABRZ00_12890"/>
<evidence type="ECO:0000313" key="2">
    <source>
        <dbReference type="EMBL" id="XDJ55419.1"/>
    </source>
</evidence>
<organism evidence="2">
    <name type="scientific">Castellaniella ginsengisoli</name>
    <dbReference type="NCBI Taxonomy" id="546114"/>
    <lineage>
        <taxon>Bacteria</taxon>
        <taxon>Pseudomonadati</taxon>
        <taxon>Pseudomonadota</taxon>
        <taxon>Betaproteobacteria</taxon>
        <taxon>Burkholderiales</taxon>
        <taxon>Alcaligenaceae</taxon>
        <taxon>Castellaniella</taxon>
    </lineage>
</organism>
<evidence type="ECO:0000256" key="1">
    <source>
        <dbReference type="SAM" id="Phobius"/>
    </source>
</evidence>
<dbReference type="GeneID" id="93068446"/>
<keyword evidence="1" id="KW-1133">Transmembrane helix</keyword>